<dbReference type="Proteomes" id="UP000593567">
    <property type="component" value="Unassembled WGS sequence"/>
</dbReference>
<sequence length="79" mass="8467">MYSSTIPYTTIFETRRSTSSVSVAKSPLRLPQLSEFACVATAVSTAAATPKAADFDDDEPIYELASCECACCTLDLYLG</sequence>
<reference evidence="1" key="1">
    <citation type="submission" date="2020-06" db="EMBL/GenBank/DDBJ databases">
        <title>Draft genome of Bugula neritina, a colonial animal packing powerful symbionts and potential medicines.</title>
        <authorList>
            <person name="Rayko M."/>
        </authorList>
    </citation>
    <scope>NUCLEOTIDE SEQUENCE [LARGE SCALE GENOMIC DNA]</scope>
    <source>
        <strain evidence="1">Kwan_BN1</strain>
    </source>
</reference>
<evidence type="ECO:0000313" key="1">
    <source>
        <dbReference type="EMBL" id="KAF6031034.1"/>
    </source>
</evidence>
<name>A0A7J7JZ98_BUGNE</name>
<comment type="caution">
    <text evidence="1">The sequence shown here is derived from an EMBL/GenBank/DDBJ whole genome shotgun (WGS) entry which is preliminary data.</text>
</comment>
<evidence type="ECO:0000313" key="2">
    <source>
        <dbReference type="Proteomes" id="UP000593567"/>
    </source>
</evidence>
<keyword evidence="2" id="KW-1185">Reference proteome</keyword>
<organism evidence="1 2">
    <name type="scientific">Bugula neritina</name>
    <name type="common">Brown bryozoan</name>
    <name type="synonym">Sertularia neritina</name>
    <dbReference type="NCBI Taxonomy" id="10212"/>
    <lineage>
        <taxon>Eukaryota</taxon>
        <taxon>Metazoa</taxon>
        <taxon>Spiralia</taxon>
        <taxon>Lophotrochozoa</taxon>
        <taxon>Bryozoa</taxon>
        <taxon>Gymnolaemata</taxon>
        <taxon>Cheilostomatida</taxon>
        <taxon>Flustrina</taxon>
        <taxon>Buguloidea</taxon>
        <taxon>Bugulidae</taxon>
        <taxon>Bugula</taxon>
    </lineage>
</organism>
<protein>
    <submittedName>
        <fullName evidence="1">Uncharacterized protein</fullName>
    </submittedName>
</protein>
<dbReference type="AlphaFoldDB" id="A0A7J7JZ98"/>
<accession>A0A7J7JZ98</accession>
<dbReference type="EMBL" id="VXIV02001643">
    <property type="protein sequence ID" value="KAF6031034.1"/>
    <property type="molecule type" value="Genomic_DNA"/>
</dbReference>
<proteinExistence type="predicted"/>
<gene>
    <name evidence="1" type="ORF">EB796_010663</name>
</gene>